<gene>
    <name evidence="1" type="ORF">PXEA_LOCUS18052</name>
</gene>
<proteinExistence type="predicted"/>
<sequence length="71" mass="8266">MLVLQHTRSTFCSSVQRVSRRRRLLARSSRAILSSIIRSRIFFTYSSLASGCTNNVLVFYMSRGQKLKHER</sequence>
<accession>A0A3S5ABA4</accession>
<reference evidence="1" key="1">
    <citation type="submission" date="2018-11" db="EMBL/GenBank/DDBJ databases">
        <authorList>
            <consortium name="Pathogen Informatics"/>
        </authorList>
    </citation>
    <scope>NUCLEOTIDE SEQUENCE</scope>
</reference>
<evidence type="ECO:0000313" key="1">
    <source>
        <dbReference type="EMBL" id="VEL24612.1"/>
    </source>
</evidence>
<comment type="caution">
    <text evidence="1">The sequence shown here is derived from an EMBL/GenBank/DDBJ whole genome shotgun (WGS) entry which is preliminary data.</text>
</comment>
<dbReference type="EMBL" id="CAAALY010068677">
    <property type="protein sequence ID" value="VEL24612.1"/>
    <property type="molecule type" value="Genomic_DNA"/>
</dbReference>
<protein>
    <submittedName>
        <fullName evidence="1">Uncharacterized protein</fullName>
    </submittedName>
</protein>
<dbReference type="Proteomes" id="UP000784294">
    <property type="component" value="Unassembled WGS sequence"/>
</dbReference>
<evidence type="ECO:0000313" key="2">
    <source>
        <dbReference type="Proteomes" id="UP000784294"/>
    </source>
</evidence>
<dbReference type="AlphaFoldDB" id="A0A3S5ABA4"/>
<name>A0A3S5ABA4_9PLAT</name>
<organism evidence="1 2">
    <name type="scientific">Protopolystoma xenopodis</name>
    <dbReference type="NCBI Taxonomy" id="117903"/>
    <lineage>
        <taxon>Eukaryota</taxon>
        <taxon>Metazoa</taxon>
        <taxon>Spiralia</taxon>
        <taxon>Lophotrochozoa</taxon>
        <taxon>Platyhelminthes</taxon>
        <taxon>Monogenea</taxon>
        <taxon>Polyopisthocotylea</taxon>
        <taxon>Polystomatidea</taxon>
        <taxon>Polystomatidae</taxon>
        <taxon>Protopolystoma</taxon>
    </lineage>
</organism>
<keyword evidence="2" id="KW-1185">Reference proteome</keyword>